<dbReference type="STRING" id="101127.A0A1X2GHJ8"/>
<evidence type="ECO:0000313" key="4">
    <source>
        <dbReference type="Proteomes" id="UP000242146"/>
    </source>
</evidence>
<sequence length="170" mass="19039">MSNWKNVNNWHWVDKNCLPWAKNYFQDKFIGMQVESAGHTVSISGMDECTGDVEICQRKGKIITIYDVAVKYSWKGVAADGTEAAGTLQYFEVAHDVEADEMEFKVTVKEEDTLKRTLRDIVKKELVPLVTGQLVQFRTDLVQAHGTDVHIPADQLGQAAPARESTPVAK</sequence>
<dbReference type="PANTHER" id="PTHR13009:SF22">
    <property type="entry name" value="LD43819P"/>
    <property type="match status" value="1"/>
</dbReference>
<dbReference type="SMART" id="SM01000">
    <property type="entry name" value="Aha1_N"/>
    <property type="match status" value="1"/>
</dbReference>
<dbReference type="GO" id="GO:0005829">
    <property type="term" value="C:cytosol"/>
    <property type="evidence" value="ECO:0007669"/>
    <property type="project" value="TreeGrafter"/>
</dbReference>
<dbReference type="GO" id="GO:0051087">
    <property type="term" value="F:protein-folding chaperone binding"/>
    <property type="evidence" value="ECO:0007669"/>
    <property type="project" value="InterPro"/>
</dbReference>
<protein>
    <submittedName>
        <fullName evidence="3">Putative Hch1 protein</fullName>
    </submittedName>
</protein>
<comment type="similarity">
    <text evidence="1">Belongs to the AHA1 family.</text>
</comment>
<evidence type="ECO:0000259" key="2">
    <source>
        <dbReference type="SMART" id="SM01000"/>
    </source>
</evidence>
<dbReference type="Pfam" id="PF09229">
    <property type="entry name" value="Aha1_N"/>
    <property type="match status" value="1"/>
</dbReference>
<dbReference type="InterPro" id="IPR015310">
    <property type="entry name" value="AHSA1-like_N"/>
</dbReference>
<dbReference type="SUPFAM" id="SSF103111">
    <property type="entry name" value="Activator of Hsp90 ATPase, Aha1"/>
    <property type="match status" value="1"/>
</dbReference>
<evidence type="ECO:0000313" key="3">
    <source>
        <dbReference type="EMBL" id="ORX53923.1"/>
    </source>
</evidence>
<dbReference type="Proteomes" id="UP000242146">
    <property type="component" value="Unassembled WGS sequence"/>
</dbReference>
<dbReference type="OrthoDB" id="567237at2759"/>
<dbReference type="Gene3D" id="3.15.10.20">
    <property type="entry name" value="Activator of Hsp90 ATPase Aha1, N-terminal domain"/>
    <property type="match status" value="1"/>
</dbReference>
<gene>
    <name evidence="3" type="ORF">DM01DRAFT_1383344</name>
</gene>
<comment type="caution">
    <text evidence="3">The sequence shown here is derived from an EMBL/GenBank/DDBJ whole genome shotgun (WGS) entry which is preliminary data.</text>
</comment>
<dbReference type="PANTHER" id="PTHR13009">
    <property type="entry name" value="HEAT SHOCK PROTEIN 90 HSP90 CO-CHAPERONE AHA-1"/>
    <property type="match status" value="1"/>
</dbReference>
<keyword evidence="4" id="KW-1185">Reference proteome</keyword>
<proteinExistence type="inferred from homology"/>
<dbReference type="GO" id="GO:0006457">
    <property type="term" value="P:protein folding"/>
    <property type="evidence" value="ECO:0007669"/>
    <property type="project" value="TreeGrafter"/>
</dbReference>
<evidence type="ECO:0000256" key="1">
    <source>
        <dbReference type="ARBA" id="ARBA00006817"/>
    </source>
</evidence>
<dbReference type="AlphaFoldDB" id="A0A1X2GHJ8"/>
<accession>A0A1X2GHJ8</accession>
<feature type="domain" description="Activator of Hsp90 ATPase AHSA1-like N-terminal" evidence="2">
    <location>
        <begin position="14"/>
        <end position="147"/>
    </location>
</feature>
<organism evidence="3 4">
    <name type="scientific">Hesseltinella vesiculosa</name>
    <dbReference type="NCBI Taxonomy" id="101127"/>
    <lineage>
        <taxon>Eukaryota</taxon>
        <taxon>Fungi</taxon>
        <taxon>Fungi incertae sedis</taxon>
        <taxon>Mucoromycota</taxon>
        <taxon>Mucoromycotina</taxon>
        <taxon>Mucoromycetes</taxon>
        <taxon>Mucorales</taxon>
        <taxon>Cunninghamellaceae</taxon>
        <taxon>Hesseltinella</taxon>
    </lineage>
</organism>
<dbReference type="EMBL" id="MCGT01000014">
    <property type="protein sequence ID" value="ORX53923.1"/>
    <property type="molecule type" value="Genomic_DNA"/>
</dbReference>
<dbReference type="GO" id="GO:0001671">
    <property type="term" value="F:ATPase activator activity"/>
    <property type="evidence" value="ECO:0007669"/>
    <property type="project" value="InterPro"/>
</dbReference>
<reference evidence="3 4" key="1">
    <citation type="submission" date="2016-07" db="EMBL/GenBank/DDBJ databases">
        <title>Pervasive Adenine N6-methylation of Active Genes in Fungi.</title>
        <authorList>
            <consortium name="DOE Joint Genome Institute"/>
            <person name="Mondo S.J."/>
            <person name="Dannebaum R.O."/>
            <person name="Kuo R.C."/>
            <person name="Labutti K."/>
            <person name="Haridas S."/>
            <person name="Kuo A."/>
            <person name="Salamov A."/>
            <person name="Ahrendt S.R."/>
            <person name="Lipzen A."/>
            <person name="Sullivan W."/>
            <person name="Andreopoulos W.B."/>
            <person name="Clum A."/>
            <person name="Lindquist E."/>
            <person name="Daum C."/>
            <person name="Ramamoorthy G.K."/>
            <person name="Gryganskyi A."/>
            <person name="Culley D."/>
            <person name="Magnuson J.K."/>
            <person name="James T.Y."/>
            <person name="O'Malley M.A."/>
            <person name="Stajich J.E."/>
            <person name="Spatafora J.W."/>
            <person name="Visel A."/>
            <person name="Grigoriev I.V."/>
        </authorList>
    </citation>
    <scope>NUCLEOTIDE SEQUENCE [LARGE SCALE GENOMIC DNA]</scope>
    <source>
        <strain evidence="3 4">NRRL 3301</strain>
    </source>
</reference>
<name>A0A1X2GHJ8_9FUNG</name>
<dbReference type="InterPro" id="IPR036338">
    <property type="entry name" value="Aha1"/>
</dbReference>